<dbReference type="OrthoDB" id="5595695at2759"/>
<evidence type="ECO:0000313" key="2">
    <source>
        <dbReference type="EMBL" id="KAG5652137.1"/>
    </source>
</evidence>
<dbReference type="EMBL" id="JABCKI010000157">
    <property type="protein sequence ID" value="KAG5652137.1"/>
    <property type="molecule type" value="Genomic_DNA"/>
</dbReference>
<feature type="compositionally biased region" description="Acidic residues" evidence="1">
    <location>
        <begin position="523"/>
        <end position="559"/>
    </location>
</feature>
<sequence length="856" mass="93850">MRPHITTIPQELSDAIALELTLVEPLGPPAVLLPLMATCRTLYARLSPHTNPVLHAAIFRQKFDSAAVTRRHDGACPTARAYVDQLYRYLAALRVFRRGNVHEGVRDGLWGDEVLDISLDEALQIAVVMMMEDDGKNARQLLLWGHADVFVKRLLRRRLYAGAEAQDGWPLEDEVNTNALWVLWLLTSEESLLRETQQERESITQLLIPFIYAPFRYSTFYAPPEHFLIPPTTDPSTTQPSTIPTLHGPYPIYPPPSTVISVHYGTRPALGRPPAALAAVLSFYARTEVTARPIAPHLDRTRADRTARGVHPDELGPTREDVEELNWAWVARPPLGAGLLQRDGTRALVPAWGGAEYAPAENYDDLDAELKFPERPRGIEYPSPHAPIERWVGKAPHSPPPKAGKSVRWDADWARLRLCSDMWVPRGSTRGCGLGYVHVPGSLDGLWTGLMQLSSEMALQQLLGDARHPRHGTFTEEALTAASQPVSVWLREVRKVGGSRCCCRGRGEVEAGPKPAAAAIWVNDDEEYESEYEDDEDFGEEEDDDDDEVSTDDDEEEEEQKPQPADNPDDYFALACDVAGINNAWFEGEGPPVFVPASSSSSTASSHPSFPSHSHSHASSSSHAHPTATEYNVRPVGSSTITAFRTHPRSHRRQAQRLGNDALQPEYDSDMDVDVDMDADADSDSGPSRCEACAAPRKSTSASTRWREQDERAREALFASVGMGSPPPPPSSTPHPHPSSSHTPSSQTQTQTQTHDILLVGSTDPASALAWHPFTYHGRVRPWDGLVALVRVPKRARDEHLGRAVFCGYVVGGECFVGSWRVGGAGGGGAGDAGNAAGLGQGVLPGGVFCWSRRRD</sequence>
<name>A0A9P7GSE2_9AGAR</name>
<dbReference type="Proteomes" id="UP000717328">
    <property type="component" value="Unassembled WGS sequence"/>
</dbReference>
<reference evidence="2" key="1">
    <citation type="submission" date="2021-02" db="EMBL/GenBank/DDBJ databases">
        <authorList>
            <person name="Nieuwenhuis M."/>
            <person name="Van De Peppel L.J.J."/>
        </authorList>
    </citation>
    <scope>NUCLEOTIDE SEQUENCE</scope>
    <source>
        <strain evidence="2">D49</strain>
    </source>
</reference>
<feature type="region of interest" description="Disordered" evidence="1">
    <location>
        <begin position="596"/>
        <end position="753"/>
    </location>
</feature>
<proteinExistence type="predicted"/>
<feature type="region of interest" description="Disordered" evidence="1">
    <location>
        <begin position="521"/>
        <end position="571"/>
    </location>
</feature>
<evidence type="ECO:0000313" key="3">
    <source>
        <dbReference type="Proteomes" id="UP000717328"/>
    </source>
</evidence>
<dbReference type="AlphaFoldDB" id="A0A9P7GSE2"/>
<feature type="region of interest" description="Disordered" evidence="1">
    <location>
        <begin position="375"/>
        <end position="406"/>
    </location>
</feature>
<feature type="compositionally biased region" description="Pro residues" evidence="1">
    <location>
        <begin position="725"/>
        <end position="737"/>
    </location>
</feature>
<evidence type="ECO:0008006" key="4">
    <source>
        <dbReference type="Google" id="ProtNLM"/>
    </source>
</evidence>
<evidence type="ECO:0000256" key="1">
    <source>
        <dbReference type="SAM" id="MobiDB-lite"/>
    </source>
</evidence>
<feature type="compositionally biased region" description="Acidic residues" evidence="1">
    <location>
        <begin position="667"/>
        <end position="683"/>
    </location>
</feature>
<reference evidence="2" key="2">
    <citation type="submission" date="2021-10" db="EMBL/GenBank/DDBJ databases">
        <title>Phylogenomics reveals ancestral predisposition of the termite-cultivated fungus Termitomyces towards a domesticated lifestyle.</title>
        <authorList>
            <person name="Auxier B."/>
            <person name="Grum-Grzhimaylo A."/>
            <person name="Cardenas M.E."/>
            <person name="Lodge J.D."/>
            <person name="Laessoe T."/>
            <person name="Pedersen O."/>
            <person name="Smith M.E."/>
            <person name="Kuyper T.W."/>
            <person name="Franco-Molano E.A."/>
            <person name="Baroni T.J."/>
            <person name="Aanen D.K."/>
        </authorList>
    </citation>
    <scope>NUCLEOTIDE SEQUENCE</scope>
    <source>
        <strain evidence="2">D49</strain>
    </source>
</reference>
<organism evidence="2 3">
    <name type="scientific">Sphagnurus paluster</name>
    <dbReference type="NCBI Taxonomy" id="117069"/>
    <lineage>
        <taxon>Eukaryota</taxon>
        <taxon>Fungi</taxon>
        <taxon>Dikarya</taxon>
        <taxon>Basidiomycota</taxon>
        <taxon>Agaricomycotina</taxon>
        <taxon>Agaricomycetes</taxon>
        <taxon>Agaricomycetidae</taxon>
        <taxon>Agaricales</taxon>
        <taxon>Tricholomatineae</taxon>
        <taxon>Lyophyllaceae</taxon>
        <taxon>Sphagnurus</taxon>
    </lineage>
</organism>
<feature type="compositionally biased region" description="Low complexity" evidence="1">
    <location>
        <begin position="738"/>
        <end position="753"/>
    </location>
</feature>
<gene>
    <name evidence="2" type="ORF">H0H81_006155</name>
</gene>
<feature type="compositionally biased region" description="Basic and acidic residues" evidence="1">
    <location>
        <begin position="705"/>
        <end position="715"/>
    </location>
</feature>
<accession>A0A9P7GSE2</accession>
<comment type="caution">
    <text evidence="2">The sequence shown here is derived from an EMBL/GenBank/DDBJ whole genome shotgun (WGS) entry which is preliminary data.</text>
</comment>
<feature type="compositionally biased region" description="Low complexity" evidence="1">
    <location>
        <begin position="596"/>
        <end position="628"/>
    </location>
</feature>
<keyword evidence="3" id="KW-1185">Reference proteome</keyword>
<feature type="compositionally biased region" description="Basic residues" evidence="1">
    <location>
        <begin position="646"/>
        <end position="655"/>
    </location>
</feature>
<protein>
    <recommendedName>
        <fullName evidence="4">F-box domain-containing protein</fullName>
    </recommendedName>
</protein>